<dbReference type="Gene3D" id="1.10.10.10">
    <property type="entry name" value="Winged helix-like DNA-binding domain superfamily/Winged helix DNA-binding domain"/>
    <property type="match status" value="1"/>
</dbReference>
<name>A0A7D5Q9X9_9EURY</name>
<dbReference type="Pfam" id="PF24035">
    <property type="entry name" value="DUF7344"/>
    <property type="match status" value="1"/>
</dbReference>
<dbReference type="Proteomes" id="UP000509626">
    <property type="component" value="Chromosome"/>
</dbReference>
<dbReference type="RefSeq" id="WP_179267903.1">
    <property type="nucleotide sequence ID" value="NZ_CP058579.1"/>
</dbReference>
<protein>
    <submittedName>
        <fullName evidence="3">ArsR family transcriptional regulator</fullName>
    </submittedName>
</protein>
<dbReference type="EMBL" id="CP058579">
    <property type="protein sequence ID" value="QLG61318.1"/>
    <property type="molecule type" value="Genomic_DNA"/>
</dbReference>
<dbReference type="InterPro" id="IPR036388">
    <property type="entry name" value="WH-like_DNA-bd_sf"/>
</dbReference>
<keyword evidence="4" id="KW-1185">Reference proteome</keyword>
<feature type="region of interest" description="Disordered" evidence="1">
    <location>
        <begin position="236"/>
        <end position="273"/>
    </location>
</feature>
<proteinExistence type="predicted"/>
<evidence type="ECO:0000313" key="4">
    <source>
        <dbReference type="Proteomes" id="UP000509626"/>
    </source>
</evidence>
<dbReference type="KEGG" id="halu:HUG12_06035"/>
<reference evidence="3 4" key="1">
    <citation type="submission" date="2020-06" db="EMBL/GenBank/DDBJ databases">
        <title>NJ-3-1, isolated from saline soil.</title>
        <authorList>
            <person name="Cui H.L."/>
            <person name="Shi X."/>
        </authorList>
    </citation>
    <scope>NUCLEOTIDE SEQUENCE [LARGE SCALE GENOMIC DNA]</scope>
    <source>
        <strain evidence="3 4">NJ-3-1</strain>
    </source>
</reference>
<evidence type="ECO:0000259" key="2">
    <source>
        <dbReference type="Pfam" id="PF24035"/>
    </source>
</evidence>
<feature type="compositionally biased region" description="Low complexity" evidence="1">
    <location>
        <begin position="236"/>
        <end position="246"/>
    </location>
</feature>
<dbReference type="InterPro" id="IPR055768">
    <property type="entry name" value="DUF7344"/>
</dbReference>
<dbReference type="OrthoDB" id="342667at2157"/>
<dbReference type="GeneID" id="56037000"/>
<sequence length="307" mass="33733">MVSHGDEVLGLLADAGYRAILTVLWEAEGPLHATELADRLVTGEAPLLDASEYERETERTLVSLHHHRLPKLADAGLVEYDRDERTVDVCGYPDVEAEWFDCGMVDEALARFRPGRRSDEEGVGVLEGREDVYRYARRLADEAEEELFLIYASDDLLDQGCLPQARNAIERGVRFCVGSGDPAVREFFRANLPGATVWEPQLDWANDPSAYPRVDRLVFADREAIVLGLLDGADADGEPAAAPVGETATASDDGPTAGTDGERTETAMVGRGESNPLVTFARELLGPRLDHLDHQSEGFRDELRGRS</sequence>
<organism evidence="3 4">
    <name type="scientific">Halorarum salinum</name>
    <dbReference type="NCBI Taxonomy" id="2743089"/>
    <lineage>
        <taxon>Archaea</taxon>
        <taxon>Methanobacteriati</taxon>
        <taxon>Methanobacteriota</taxon>
        <taxon>Stenosarchaea group</taxon>
        <taxon>Halobacteria</taxon>
        <taxon>Halobacteriales</taxon>
        <taxon>Haloferacaceae</taxon>
        <taxon>Halorarum</taxon>
    </lineage>
</organism>
<dbReference type="AlphaFoldDB" id="A0A7D5Q9X9"/>
<gene>
    <name evidence="3" type="ORF">HUG12_06035</name>
</gene>
<evidence type="ECO:0000256" key="1">
    <source>
        <dbReference type="SAM" id="MobiDB-lite"/>
    </source>
</evidence>
<feature type="domain" description="DUF7344" evidence="2">
    <location>
        <begin position="11"/>
        <end position="87"/>
    </location>
</feature>
<accession>A0A7D5Q9X9</accession>
<evidence type="ECO:0000313" key="3">
    <source>
        <dbReference type="EMBL" id="QLG61318.1"/>
    </source>
</evidence>